<accession>A0A212LDC3</accession>
<feature type="domain" description="Cell wall hydrolase SleB" evidence="1">
    <location>
        <begin position="293"/>
        <end position="403"/>
    </location>
</feature>
<dbReference type="Gene3D" id="1.10.10.2520">
    <property type="entry name" value="Cell wall hydrolase SleB, domain 1"/>
    <property type="match status" value="1"/>
</dbReference>
<dbReference type="InterPro" id="IPR042047">
    <property type="entry name" value="SleB_dom1"/>
</dbReference>
<dbReference type="RefSeq" id="WP_288195884.1">
    <property type="nucleotide sequence ID" value="NZ_LT608334.1"/>
</dbReference>
<dbReference type="AlphaFoldDB" id="A0A212LDC3"/>
<dbReference type="GO" id="GO:0016787">
    <property type="term" value="F:hydrolase activity"/>
    <property type="evidence" value="ECO:0007669"/>
    <property type="project" value="UniProtKB-KW"/>
</dbReference>
<sequence length="411" mass="43817">MRRVPRTRVRPGHGRVGLAAAGALFVAVAVFPTSVAYQDIASLVTDSISPATRWAMTLGIGPGGESTVVAPRLPDVKDSSARLEMNGGSIVIEGMGDVVTGAVGGSAFVPDEERIDRSWKGDLPLTVTTPATERGFSAGSLGFNDTSRLTPPAVLPTMAFEASAAPLSVLAISRFIGPKPTTAVADLAPIPLPQHKPDRTVLVAASYPSRAYAPAETGAAASALLAAYAPDSSVVSQDMFASLFAMPGDKPAPPAPVVRPGDHWWAANPLPASVWDDAQQKCLAEAIYFESRSEPRKGQIAVAQVVLNRVKNPAYPDTICKVVYQNRDRYNECQFSFACDGRRDVIFDKAAWRRARQVAGEVTSGAAWLDDVGTATHYHATYVRPNWASVFTRKAKIGLHVFYQTINGGWS</sequence>
<organism evidence="2">
    <name type="scientific">uncultured Pleomorphomonas sp</name>
    <dbReference type="NCBI Taxonomy" id="442121"/>
    <lineage>
        <taxon>Bacteria</taxon>
        <taxon>Pseudomonadati</taxon>
        <taxon>Pseudomonadota</taxon>
        <taxon>Alphaproteobacteria</taxon>
        <taxon>Hyphomicrobiales</taxon>
        <taxon>Pleomorphomonadaceae</taxon>
        <taxon>Pleomorphomonas</taxon>
        <taxon>environmental samples</taxon>
    </lineage>
</organism>
<dbReference type="EMBL" id="FMJD01000006">
    <property type="protein sequence ID" value="SCM75500.1"/>
    <property type="molecule type" value="Genomic_DNA"/>
</dbReference>
<proteinExistence type="predicted"/>
<evidence type="ECO:0000313" key="2">
    <source>
        <dbReference type="EMBL" id="SCM75500.1"/>
    </source>
</evidence>
<dbReference type="Pfam" id="PF07486">
    <property type="entry name" value="Hydrolase_2"/>
    <property type="match status" value="1"/>
</dbReference>
<name>A0A212LDC3_9HYPH</name>
<protein>
    <submittedName>
        <fullName evidence="2">Putative Cell wall hydrolase SleB</fullName>
    </submittedName>
</protein>
<gene>
    <name evidence="2" type="ORF">KL86PLE_20168</name>
</gene>
<dbReference type="InterPro" id="IPR011105">
    <property type="entry name" value="Cell_wall_hydrolase_SleB"/>
</dbReference>
<reference evidence="2" key="1">
    <citation type="submission" date="2016-08" db="EMBL/GenBank/DDBJ databases">
        <authorList>
            <person name="Seilhamer J.J."/>
        </authorList>
    </citation>
    <scope>NUCLEOTIDE SEQUENCE</scope>
    <source>
        <strain evidence="2">86</strain>
    </source>
</reference>
<evidence type="ECO:0000259" key="1">
    <source>
        <dbReference type="Pfam" id="PF07486"/>
    </source>
</evidence>
<keyword evidence="2" id="KW-0378">Hydrolase</keyword>